<evidence type="ECO:0000256" key="3">
    <source>
        <dbReference type="ARBA" id="ARBA00022692"/>
    </source>
</evidence>
<keyword evidence="4 9" id="KW-1133">Transmembrane helix</keyword>
<name>A0A9C6TWB5_FRAOC</name>
<evidence type="ECO:0000256" key="9">
    <source>
        <dbReference type="SAM" id="Phobius"/>
    </source>
</evidence>
<dbReference type="InterPro" id="IPR003280">
    <property type="entry name" value="2pore_dom_K_chnl"/>
</dbReference>
<dbReference type="Proteomes" id="UP000504606">
    <property type="component" value="Unplaced"/>
</dbReference>
<evidence type="ECO:0000256" key="2">
    <source>
        <dbReference type="ARBA" id="ARBA00022448"/>
    </source>
</evidence>
<feature type="compositionally biased region" description="Acidic residues" evidence="8">
    <location>
        <begin position="421"/>
        <end position="433"/>
    </location>
</feature>
<organism evidence="11 12">
    <name type="scientific">Frankliniella occidentalis</name>
    <name type="common">Western flower thrips</name>
    <name type="synonym">Euthrips occidentalis</name>
    <dbReference type="NCBI Taxonomy" id="133901"/>
    <lineage>
        <taxon>Eukaryota</taxon>
        <taxon>Metazoa</taxon>
        <taxon>Ecdysozoa</taxon>
        <taxon>Arthropoda</taxon>
        <taxon>Hexapoda</taxon>
        <taxon>Insecta</taxon>
        <taxon>Pterygota</taxon>
        <taxon>Neoptera</taxon>
        <taxon>Paraneoptera</taxon>
        <taxon>Thysanoptera</taxon>
        <taxon>Terebrantia</taxon>
        <taxon>Thripoidea</taxon>
        <taxon>Thripidae</taxon>
        <taxon>Frankliniella</taxon>
    </lineage>
</organism>
<dbReference type="GO" id="GO:0005886">
    <property type="term" value="C:plasma membrane"/>
    <property type="evidence" value="ECO:0007669"/>
    <property type="project" value="TreeGrafter"/>
</dbReference>
<dbReference type="Pfam" id="PF07885">
    <property type="entry name" value="Ion_trans_2"/>
    <property type="match status" value="1"/>
</dbReference>
<accession>A0A9C6TWB5</accession>
<feature type="compositionally biased region" description="Pro residues" evidence="8">
    <location>
        <begin position="27"/>
        <end position="37"/>
    </location>
</feature>
<dbReference type="KEGG" id="foc:113205761"/>
<keyword evidence="11" id="KW-1185">Reference proteome</keyword>
<keyword evidence="7" id="KW-0407">Ion channel</keyword>
<dbReference type="GO" id="GO:0030322">
    <property type="term" value="P:stabilization of membrane potential"/>
    <property type="evidence" value="ECO:0007669"/>
    <property type="project" value="TreeGrafter"/>
</dbReference>
<feature type="domain" description="Potassium channel" evidence="10">
    <location>
        <begin position="150"/>
        <end position="206"/>
    </location>
</feature>
<evidence type="ECO:0000256" key="4">
    <source>
        <dbReference type="ARBA" id="ARBA00022989"/>
    </source>
</evidence>
<keyword evidence="3 9" id="KW-0812">Transmembrane</keyword>
<evidence type="ECO:0000313" key="11">
    <source>
        <dbReference type="Proteomes" id="UP000504606"/>
    </source>
</evidence>
<feature type="transmembrane region" description="Helical" evidence="9">
    <location>
        <begin position="50"/>
        <end position="75"/>
    </location>
</feature>
<evidence type="ECO:0000256" key="6">
    <source>
        <dbReference type="ARBA" id="ARBA00023136"/>
    </source>
</evidence>
<sequence length="441" mass="47837">MDGVQAVQGTSLEQPELDDDDDVDVVGPPPPPPPPPASRVRRLSTCLRSFFTHLFSNVGLLTLVGGYVLLGALLFEALEGGYEMNQRGSMKEHRDDCLKELWALTERFNVLYQENWTQQAQEQLRRFETRVVEATKVEGYDGKDPQDQDRQWSFSGALLYSVTVITTIGYGNLAPRTAEGKVVTMLYALVGVPLMLLCLSNLGSFLADTFQFAYSHACCKPCRGGGGSSSSGSTKKQMLQQQEMQQQQMVGYSGGSVSLGPPGSIACPPPHCPPHGLPPPGAAASTLPRVKACRDRPCAGSFGYFSGPVDWNLVGEQPGFFQDREREQQLHNTVVKQADNKVVTRLHHPPHITPDVHRLLTECIEYQVMHEEPGAAAALRELQSNPPAGPAPCSACAACAACSNCPAQHHDGGGGAGLAALEEEPEDDDEDDEDHHHGDRR</sequence>
<dbReference type="PANTHER" id="PTHR11003">
    <property type="entry name" value="POTASSIUM CHANNEL, SUBFAMILY K"/>
    <property type="match status" value="1"/>
</dbReference>
<dbReference type="PANTHER" id="PTHR11003:SF352">
    <property type="entry name" value="BCDNA.GH04802-RELATED"/>
    <property type="match status" value="1"/>
</dbReference>
<evidence type="ECO:0000256" key="1">
    <source>
        <dbReference type="ARBA" id="ARBA00004141"/>
    </source>
</evidence>
<feature type="region of interest" description="Disordered" evidence="8">
    <location>
        <begin position="1"/>
        <end position="40"/>
    </location>
</feature>
<gene>
    <name evidence="12" type="primary">LOC113205761</name>
</gene>
<dbReference type="AlphaFoldDB" id="A0A9C6TWB5"/>
<dbReference type="Gene3D" id="1.10.287.70">
    <property type="match status" value="1"/>
</dbReference>
<reference evidence="12" key="1">
    <citation type="submission" date="2025-08" db="UniProtKB">
        <authorList>
            <consortium name="RefSeq"/>
        </authorList>
    </citation>
    <scope>IDENTIFICATION</scope>
    <source>
        <tissue evidence="12">Whole organism</tissue>
    </source>
</reference>
<feature type="region of interest" description="Disordered" evidence="8">
    <location>
        <begin position="409"/>
        <end position="441"/>
    </location>
</feature>
<proteinExistence type="predicted"/>
<dbReference type="GeneID" id="113205761"/>
<evidence type="ECO:0000259" key="10">
    <source>
        <dbReference type="Pfam" id="PF07885"/>
    </source>
</evidence>
<protein>
    <submittedName>
        <fullName evidence="12">Uncharacterized protein LOC113205761</fullName>
    </submittedName>
</protein>
<dbReference type="InterPro" id="IPR013099">
    <property type="entry name" value="K_chnl_dom"/>
</dbReference>
<evidence type="ECO:0000256" key="7">
    <source>
        <dbReference type="ARBA" id="ARBA00023303"/>
    </source>
</evidence>
<keyword evidence="5" id="KW-0406">Ion transport</keyword>
<keyword evidence="6 9" id="KW-0472">Membrane</keyword>
<evidence type="ECO:0000256" key="5">
    <source>
        <dbReference type="ARBA" id="ARBA00023065"/>
    </source>
</evidence>
<feature type="compositionally biased region" description="Acidic residues" evidence="8">
    <location>
        <begin position="15"/>
        <end position="24"/>
    </location>
</feature>
<feature type="transmembrane region" description="Helical" evidence="9">
    <location>
        <begin position="152"/>
        <end position="173"/>
    </location>
</feature>
<dbReference type="SUPFAM" id="SSF81324">
    <property type="entry name" value="Voltage-gated potassium channels"/>
    <property type="match status" value="1"/>
</dbReference>
<comment type="subcellular location">
    <subcellularLocation>
        <location evidence="1">Membrane</location>
        <topology evidence="1">Multi-pass membrane protein</topology>
    </subcellularLocation>
</comment>
<evidence type="ECO:0000256" key="8">
    <source>
        <dbReference type="SAM" id="MobiDB-lite"/>
    </source>
</evidence>
<keyword evidence="2" id="KW-0813">Transport</keyword>
<feature type="transmembrane region" description="Helical" evidence="9">
    <location>
        <begin position="185"/>
        <end position="207"/>
    </location>
</feature>
<dbReference type="GO" id="GO:0015271">
    <property type="term" value="F:outward rectifier potassium channel activity"/>
    <property type="evidence" value="ECO:0007669"/>
    <property type="project" value="TreeGrafter"/>
</dbReference>
<dbReference type="GO" id="GO:0022841">
    <property type="term" value="F:potassium ion leak channel activity"/>
    <property type="evidence" value="ECO:0007669"/>
    <property type="project" value="TreeGrafter"/>
</dbReference>
<dbReference type="OrthoDB" id="297496at2759"/>
<dbReference type="RefSeq" id="XP_052121330.1">
    <property type="nucleotide sequence ID" value="XM_052265370.1"/>
</dbReference>
<evidence type="ECO:0000313" key="12">
    <source>
        <dbReference type="RefSeq" id="XP_052121330.1"/>
    </source>
</evidence>